<dbReference type="AlphaFoldDB" id="A0AAD6EVN0"/>
<dbReference type="EMBL" id="JAMRDG010000001">
    <property type="protein sequence ID" value="KAJ3702714.1"/>
    <property type="molecule type" value="Genomic_DNA"/>
</dbReference>
<accession>A0AAD6EVN0</accession>
<evidence type="ECO:0000256" key="1">
    <source>
        <dbReference type="SAM" id="Coils"/>
    </source>
</evidence>
<sequence>MATELLPLSNFKLQLLSFISNSRDLQEREGSVRKELEDCKQNFKHAETEYLKQLQELRAELGSTDEVQRKLESKIKYLENENELLQTKEKDLKDAINGLLQSRESFIHHYEDSTCTLQRTIQTKDRELTLLSEKLNAHISFFNSVQKEATSVKRSFDGIKQTLNEKEQVVAGLNDKIQRICAIEQDFVEKIKLLEGKLDDCKLDVRRKDMTISALQEKIELERINNNYRGKFEELKKELEVKDETIQRLTSEKQEIQHDLHRMEVVLQKFHEIFSKFKAEDKKDATPRSQDMEQNDCLENHVAAINSEFDNKEDGAKMIVDITAQTGATAEGTSQQEMGLSENNVSRPVSPKES</sequence>
<protein>
    <submittedName>
        <fullName evidence="3">Uncharacterized protein</fullName>
    </submittedName>
</protein>
<feature type="compositionally biased region" description="Polar residues" evidence="2">
    <location>
        <begin position="327"/>
        <end position="347"/>
    </location>
</feature>
<feature type="coiled-coil region" evidence="1">
    <location>
        <begin position="218"/>
        <end position="266"/>
    </location>
</feature>
<proteinExistence type="predicted"/>
<dbReference type="Gene3D" id="6.10.250.1080">
    <property type="match status" value="1"/>
</dbReference>
<name>A0AAD6EVN0_9POAL</name>
<comment type="caution">
    <text evidence="3">The sequence shown here is derived from an EMBL/GenBank/DDBJ whole genome shotgun (WGS) entry which is preliminary data.</text>
</comment>
<feature type="coiled-coil region" evidence="1">
    <location>
        <begin position="40"/>
        <end position="98"/>
    </location>
</feature>
<keyword evidence="4" id="KW-1185">Reference proteome</keyword>
<gene>
    <name evidence="3" type="ORF">LUZ61_006419</name>
</gene>
<keyword evidence="1" id="KW-0175">Coiled coil</keyword>
<evidence type="ECO:0000313" key="3">
    <source>
        <dbReference type="EMBL" id="KAJ3702714.1"/>
    </source>
</evidence>
<evidence type="ECO:0000313" key="4">
    <source>
        <dbReference type="Proteomes" id="UP001210211"/>
    </source>
</evidence>
<dbReference type="Proteomes" id="UP001210211">
    <property type="component" value="Unassembled WGS sequence"/>
</dbReference>
<feature type="region of interest" description="Disordered" evidence="2">
    <location>
        <begin position="327"/>
        <end position="354"/>
    </location>
</feature>
<reference evidence="3 4" key="1">
    <citation type="journal article" date="2022" name="Cell">
        <title>Repeat-based holocentromeres influence genome architecture and karyotype evolution.</title>
        <authorList>
            <person name="Hofstatter P.G."/>
            <person name="Thangavel G."/>
            <person name="Lux T."/>
            <person name="Neumann P."/>
            <person name="Vondrak T."/>
            <person name="Novak P."/>
            <person name="Zhang M."/>
            <person name="Costa L."/>
            <person name="Castellani M."/>
            <person name="Scott A."/>
            <person name="Toegelov H."/>
            <person name="Fuchs J."/>
            <person name="Mata-Sucre Y."/>
            <person name="Dias Y."/>
            <person name="Vanzela A.L.L."/>
            <person name="Huettel B."/>
            <person name="Almeida C.C.S."/>
            <person name="Simkova H."/>
            <person name="Souza G."/>
            <person name="Pedrosa-Harand A."/>
            <person name="Macas J."/>
            <person name="Mayer K.F.X."/>
            <person name="Houben A."/>
            <person name="Marques A."/>
        </authorList>
    </citation>
    <scope>NUCLEOTIDE SEQUENCE [LARGE SCALE GENOMIC DNA]</scope>
    <source>
        <strain evidence="3">RhyTen1mFocal</strain>
    </source>
</reference>
<evidence type="ECO:0000256" key="2">
    <source>
        <dbReference type="SAM" id="MobiDB-lite"/>
    </source>
</evidence>
<organism evidence="3 4">
    <name type="scientific">Rhynchospora tenuis</name>
    <dbReference type="NCBI Taxonomy" id="198213"/>
    <lineage>
        <taxon>Eukaryota</taxon>
        <taxon>Viridiplantae</taxon>
        <taxon>Streptophyta</taxon>
        <taxon>Embryophyta</taxon>
        <taxon>Tracheophyta</taxon>
        <taxon>Spermatophyta</taxon>
        <taxon>Magnoliopsida</taxon>
        <taxon>Liliopsida</taxon>
        <taxon>Poales</taxon>
        <taxon>Cyperaceae</taxon>
        <taxon>Cyperoideae</taxon>
        <taxon>Rhynchosporeae</taxon>
        <taxon>Rhynchospora</taxon>
    </lineage>
</organism>